<dbReference type="EMBL" id="CP049742">
    <property type="protein sequence ID" value="QPC48480.1"/>
    <property type="molecule type" value="Genomic_DNA"/>
</dbReference>
<comment type="similarity">
    <text evidence="1">Belongs to the zinc-associated anti-sigma factor (ZAS) superfamily. Anti-sigma-W factor family.</text>
</comment>
<dbReference type="KEGG" id="mcui:G8O30_14650"/>
<organism evidence="5 6">
    <name type="scientific">Mangrovibacillus cuniculi</name>
    <dbReference type="NCBI Taxonomy" id="2593652"/>
    <lineage>
        <taxon>Bacteria</taxon>
        <taxon>Bacillati</taxon>
        <taxon>Bacillota</taxon>
        <taxon>Bacilli</taxon>
        <taxon>Bacillales</taxon>
        <taxon>Bacillaceae</taxon>
        <taxon>Mangrovibacillus</taxon>
    </lineage>
</organism>
<dbReference type="AlphaFoldDB" id="A0A7S8CEF9"/>
<keyword evidence="3" id="KW-0472">Membrane</keyword>
<evidence type="ECO:0000313" key="6">
    <source>
        <dbReference type="Proteomes" id="UP000593626"/>
    </source>
</evidence>
<dbReference type="RefSeq" id="WP_239674574.1">
    <property type="nucleotide sequence ID" value="NZ_CP049742.1"/>
</dbReference>
<keyword evidence="6" id="KW-1185">Reference proteome</keyword>
<reference evidence="5 6" key="1">
    <citation type="submission" date="2019-07" db="EMBL/GenBank/DDBJ databases">
        <title>Genome sequence of 2 isolates from Red Sea Mangroves.</title>
        <authorList>
            <person name="Sefrji F."/>
            <person name="Michoud G."/>
            <person name="Merlino G."/>
            <person name="Daffonchio D."/>
        </authorList>
    </citation>
    <scope>NUCLEOTIDE SEQUENCE [LARGE SCALE GENOMIC DNA]</scope>
    <source>
        <strain evidence="5 6">R1DC41</strain>
    </source>
</reference>
<accession>A0A7S8CEF9</accession>
<name>A0A7S8CEF9_9BACI</name>
<sequence>MINAMHDYLDGDLSVEEQQQLMAHLNQCQDCLEHFNELKKVIALVQSTSHISAPDNFTQNVLDKLPKEKKRIGAKRWLQQYPLLSAAAMFIVLMGGSLFTTWNGTDEFSYTKQPNLVASGDTVVVPPGETVQGDVIVRNGNIKIEGKVDGSVTVINGDKYLASAGSVTGEIEEIDQAFEWLWYQMKKLGKQFVP</sequence>
<dbReference type="InterPro" id="IPR027383">
    <property type="entry name" value="Znf_put"/>
</dbReference>
<proteinExistence type="inferred from homology"/>
<evidence type="ECO:0000259" key="4">
    <source>
        <dbReference type="Pfam" id="PF13490"/>
    </source>
</evidence>
<dbReference type="Gene3D" id="1.10.10.1320">
    <property type="entry name" value="Anti-sigma factor, zinc-finger domain"/>
    <property type="match status" value="1"/>
</dbReference>
<evidence type="ECO:0000313" key="5">
    <source>
        <dbReference type="EMBL" id="QPC48480.1"/>
    </source>
</evidence>
<protein>
    <recommendedName>
        <fullName evidence="2">Anti-sigma-W factor RsiW</fullName>
    </recommendedName>
</protein>
<evidence type="ECO:0000256" key="1">
    <source>
        <dbReference type="ARBA" id="ARBA00024353"/>
    </source>
</evidence>
<dbReference type="InterPro" id="IPR041916">
    <property type="entry name" value="Anti_sigma_zinc_sf"/>
</dbReference>
<evidence type="ECO:0000256" key="2">
    <source>
        <dbReference type="ARBA" id="ARBA00024438"/>
    </source>
</evidence>
<keyword evidence="3" id="KW-1133">Transmembrane helix</keyword>
<dbReference type="Pfam" id="PF13490">
    <property type="entry name" value="zf-HC2"/>
    <property type="match status" value="1"/>
</dbReference>
<dbReference type="Proteomes" id="UP000593626">
    <property type="component" value="Chromosome"/>
</dbReference>
<evidence type="ECO:0000256" key="3">
    <source>
        <dbReference type="SAM" id="Phobius"/>
    </source>
</evidence>
<gene>
    <name evidence="5" type="ORF">G8O30_14650</name>
</gene>
<keyword evidence="3" id="KW-0812">Transmembrane</keyword>
<feature type="transmembrane region" description="Helical" evidence="3">
    <location>
        <begin position="81"/>
        <end position="102"/>
    </location>
</feature>
<feature type="domain" description="Putative zinc-finger" evidence="4">
    <location>
        <begin position="4"/>
        <end position="31"/>
    </location>
</feature>